<sequence>MQSTRSSTSSLTACATLVLAHLALTSGLQVLNCNTRSSPEIIDLELRRLCHKQSDNVVSCEVSYLNHTTTSLNAVLTSCYKYSCGTYWGFFGAYSADRMTYRFVGNLSSCINGSIPEDPYICNWYYCCSKVQTQICRCTVTNVTVAISTVPPYMYCSFTDCSSIKPRHLSAGRALLSDGSLLTFPTFDLSPDVASVTLNGTISCNSSSKIVSFDEFRRAYPLKNGSYNSSTLNVTCTNISSTCSKTRKKRDLSQIAYALHKLKPVLADAWEDCEVLQAIIRGVFGTGVTGSSLFLRYWLTNRDIIGYVINGVALVWQCTRVNVTWSVWNESTYYPPVLYNGKISYLTDEDRIQDSTPEARPGLKRFLYHSGMYYLGTVASNMLPQKVSYNRSSHDYHLNEFDALFNLTPENDLLQGHETNPINHAFGTQSGLLPYTRSTNITSTDTGPGWVHIGLPSFAFLNPLGWIRDLLSWAAWIGGILYLITLCISLPALITRRRRLGRWNT</sequence>
<accession>A0AAD2QGB1</accession>
<dbReference type="RefSeq" id="YP_010798899.1">
    <property type="nucleotide sequence ID" value="NC_076533.1"/>
</dbReference>
<dbReference type="InterPro" id="IPR009344">
    <property type="entry name" value="BDV_G"/>
</dbReference>
<dbReference type="KEGG" id="vg:80537173"/>
<keyword evidence="1" id="KW-0472">Membrane</keyword>
<proteinExistence type="predicted"/>
<evidence type="ECO:0000256" key="1">
    <source>
        <dbReference type="SAM" id="Phobius"/>
    </source>
</evidence>
<keyword evidence="3" id="KW-1185">Reference proteome</keyword>
<dbReference type="GeneID" id="80537173"/>
<evidence type="ECO:0000313" key="2">
    <source>
        <dbReference type="EMBL" id="DAZ85318.1"/>
    </source>
</evidence>
<reference evidence="2 3" key="1">
    <citation type="journal article" date="2021" name="Arch. Virol.">
        <title>Two novel bornaviruses identified in colubrid and viperid snakes.</title>
        <authorList>
            <person name="Pfaff F."/>
            <person name="Rubbenstroth D."/>
        </authorList>
    </citation>
    <scope>NUCLEOTIDE SEQUENCE [LARGE SCALE GENOMIC DNA]</scope>
    <source>
        <strain evidence="2 3">ADTM-12</strain>
    </source>
</reference>
<feature type="transmembrane region" description="Helical" evidence="1">
    <location>
        <begin position="473"/>
        <end position="494"/>
    </location>
</feature>
<keyword evidence="1" id="KW-1133">Transmembrane helix</keyword>
<keyword evidence="1" id="KW-0812">Transmembrane</keyword>
<organism evidence="2 3">
    <name type="scientific">Mexican black-tailed rattlesnake bornavirus</name>
    <dbReference type="NCBI Taxonomy" id="2817571"/>
    <lineage>
        <taxon>Viruses</taxon>
        <taxon>Riboviria</taxon>
        <taxon>Orthornavirae</taxon>
        <taxon>Negarnaviricota</taxon>
        <taxon>Haploviricotina</taxon>
        <taxon>Monjiviricetes</taxon>
        <taxon>Mononegavirales</taxon>
        <taxon>Bornaviridae</taxon>
        <taxon>Orthobornavirus</taxon>
        <taxon>Orthobornavirus caenophidiae</taxon>
    </lineage>
</organism>
<protein>
    <submittedName>
        <fullName evidence="2">Glycoprotein</fullName>
    </submittedName>
</protein>
<name>A0AAD2QGB1_9MONO</name>
<evidence type="ECO:0000313" key="3">
    <source>
        <dbReference type="Proteomes" id="UP000831584"/>
    </source>
</evidence>
<dbReference type="EMBL" id="BK014572">
    <property type="protein sequence ID" value="DAZ85318.1"/>
    <property type="molecule type" value="Viral_cRNA"/>
</dbReference>
<dbReference type="Pfam" id="PF06208">
    <property type="entry name" value="BDV_G"/>
    <property type="match status" value="1"/>
</dbReference>
<gene>
    <name evidence="2" type="primary">G</name>
</gene>
<dbReference type="Proteomes" id="UP000831584">
    <property type="component" value="Segment"/>
</dbReference>